<comment type="subcellular location">
    <subcellularLocation>
        <location evidence="1">Endoplasmic reticulum membrane</location>
        <topology evidence="1">Single-pass membrane protein</topology>
    </subcellularLocation>
</comment>
<dbReference type="AlphaFoldDB" id="A0A133VR31"/>
<comment type="similarity">
    <text evidence="3">Belongs to the glycosyltransferase 2 family.</text>
</comment>
<keyword evidence="15" id="KW-1185">Reference proteome</keyword>
<accession>A0A133VR31</accession>
<sequence>MKLSVIIPAYNEQDRLPDTLEAIDDYLIKQDYNYEILVVDGGSTDNTSQIVEDFKSKIDNLQLLRHEVSRGKGYAVRQGLSNTEGRYRLFTDADNSTSIDQVEEMWPHVDKYDVIIGSRDLEDSVLDPPQPWFREHVLGGGFRLVRKIILNLWGLEDTQCGFKIFTEEAVEKIVPQCKVDGFAFDPEMLILAKRLDFKIKEIPVHWVNQEGSTVGLENMIKMGLDLLRIRWNIITGKYE</sequence>
<dbReference type="EMBL" id="LHYJ01000001">
    <property type="protein sequence ID" value="KXB08871.1"/>
    <property type="molecule type" value="Genomic_DNA"/>
</dbReference>
<evidence type="ECO:0000256" key="2">
    <source>
        <dbReference type="ARBA" id="ARBA00004922"/>
    </source>
</evidence>
<evidence type="ECO:0000313" key="15">
    <source>
        <dbReference type="Proteomes" id="UP000070175"/>
    </source>
</evidence>
<evidence type="ECO:0000256" key="3">
    <source>
        <dbReference type="ARBA" id="ARBA00006739"/>
    </source>
</evidence>
<evidence type="ECO:0000256" key="5">
    <source>
        <dbReference type="ARBA" id="ARBA00022676"/>
    </source>
</evidence>
<evidence type="ECO:0000256" key="11">
    <source>
        <dbReference type="ARBA" id="ARBA00023136"/>
    </source>
</evidence>
<evidence type="ECO:0000256" key="6">
    <source>
        <dbReference type="ARBA" id="ARBA00022679"/>
    </source>
</evidence>
<organism evidence="14 15">
    <name type="scientific">candidate division MSBL1 archaeon SCGC-AAA382N08</name>
    <dbReference type="NCBI Taxonomy" id="1698285"/>
    <lineage>
        <taxon>Archaea</taxon>
        <taxon>Methanobacteriati</taxon>
        <taxon>Methanobacteriota</taxon>
        <taxon>candidate division MSBL1</taxon>
    </lineage>
</organism>
<feature type="domain" description="Glycosyltransferase 2-like" evidence="13">
    <location>
        <begin position="4"/>
        <end position="127"/>
    </location>
</feature>
<dbReference type="Gene3D" id="3.90.550.10">
    <property type="entry name" value="Spore Coat Polysaccharide Biosynthesis Protein SpsA, Chain A"/>
    <property type="match status" value="1"/>
</dbReference>
<dbReference type="Proteomes" id="UP000070175">
    <property type="component" value="Unassembled WGS sequence"/>
</dbReference>
<dbReference type="PANTHER" id="PTHR10859:SF91">
    <property type="entry name" value="DOLICHYL-PHOSPHATE BETA-GLUCOSYLTRANSFERASE"/>
    <property type="match status" value="1"/>
</dbReference>
<keyword evidence="7" id="KW-0812">Transmembrane</keyword>
<dbReference type="SUPFAM" id="SSF53448">
    <property type="entry name" value="Nucleotide-diphospho-sugar transferases"/>
    <property type="match status" value="1"/>
</dbReference>
<evidence type="ECO:0000256" key="7">
    <source>
        <dbReference type="ARBA" id="ARBA00022692"/>
    </source>
</evidence>
<evidence type="ECO:0000256" key="4">
    <source>
        <dbReference type="ARBA" id="ARBA00012583"/>
    </source>
</evidence>
<keyword evidence="5" id="KW-0328">Glycosyltransferase</keyword>
<dbReference type="Pfam" id="PF00535">
    <property type="entry name" value="Glycos_transf_2"/>
    <property type="match status" value="1"/>
</dbReference>
<keyword evidence="9" id="KW-0735">Signal-anchor</keyword>
<dbReference type="GO" id="GO:0006487">
    <property type="term" value="P:protein N-linked glycosylation"/>
    <property type="evidence" value="ECO:0007669"/>
    <property type="project" value="TreeGrafter"/>
</dbReference>
<gene>
    <name evidence="14" type="ORF">AKJ56_00175</name>
</gene>
<dbReference type="CDD" id="cd04188">
    <property type="entry name" value="DPG_synthase"/>
    <property type="match status" value="1"/>
</dbReference>
<evidence type="ECO:0000256" key="9">
    <source>
        <dbReference type="ARBA" id="ARBA00022968"/>
    </source>
</evidence>
<keyword evidence="11" id="KW-0472">Membrane</keyword>
<evidence type="ECO:0000259" key="13">
    <source>
        <dbReference type="Pfam" id="PF00535"/>
    </source>
</evidence>
<comment type="pathway">
    <text evidence="2">Protein modification; protein glycosylation.</text>
</comment>
<comment type="caution">
    <text evidence="14">The sequence shown here is derived from an EMBL/GenBank/DDBJ whole genome shotgun (WGS) entry which is preliminary data.</text>
</comment>
<keyword evidence="8" id="KW-0256">Endoplasmic reticulum</keyword>
<evidence type="ECO:0000256" key="10">
    <source>
        <dbReference type="ARBA" id="ARBA00022989"/>
    </source>
</evidence>
<dbReference type="GO" id="GO:0004581">
    <property type="term" value="F:dolichyl-phosphate beta-glucosyltransferase activity"/>
    <property type="evidence" value="ECO:0007669"/>
    <property type="project" value="UniProtKB-EC"/>
</dbReference>
<dbReference type="InterPro" id="IPR035518">
    <property type="entry name" value="DPG_synthase"/>
</dbReference>
<proteinExistence type="inferred from homology"/>
<evidence type="ECO:0000256" key="1">
    <source>
        <dbReference type="ARBA" id="ARBA00004389"/>
    </source>
</evidence>
<name>A0A133VR31_9EURY</name>
<evidence type="ECO:0000313" key="14">
    <source>
        <dbReference type="EMBL" id="KXB08871.1"/>
    </source>
</evidence>
<dbReference type="InterPro" id="IPR001173">
    <property type="entry name" value="Glyco_trans_2-like"/>
</dbReference>
<keyword evidence="6" id="KW-0808">Transferase</keyword>
<comment type="catalytic activity">
    <reaction evidence="12">
        <text>a di-trans,poly-cis-dolichyl phosphate + UDP-alpha-D-glucose = a di-trans,poly-cis-dolichyl beta-D-glucosyl phosphate + UDP</text>
        <dbReference type="Rhea" id="RHEA:15401"/>
        <dbReference type="Rhea" id="RHEA-COMP:19498"/>
        <dbReference type="Rhea" id="RHEA-COMP:19502"/>
        <dbReference type="ChEBI" id="CHEBI:57525"/>
        <dbReference type="ChEBI" id="CHEBI:57683"/>
        <dbReference type="ChEBI" id="CHEBI:58223"/>
        <dbReference type="ChEBI" id="CHEBI:58885"/>
        <dbReference type="EC" id="2.4.1.117"/>
    </reaction>
    <physiologicalReaction direction="left-to-right" evidence="12">
        <dbReference type="Rhea" id="RHEA:15402"/>
    </physiologicalReaction>
</comment>
<dbReference type="InterPro" id="IPR029044">
    <property type="entry name" value="Nucleotide-diphossugar_trans"/>
</dbReference>
<protein>
    <recommendedName>
        <fullName evidence="4">dolichyl-phosphate beta-glucosyltransferase</fullName>
        <ecNumber evidence="4">2.4.1.117</ecNumber>
    </recommendedName>
</protein>
<dbReference type="PANTHER" id="PTHR10859">
    <property type="entry name" value="GLYCOSYL TRANSFERASE"/>
    <property type="match status" value="1"/>
</dbReference>
<evidence type="ECO:0000256" key="8">
    <source>
        <dbReference type="ARBA" id="ARBA00022824"/>
    </source>
</evidence>
<keyword evidence="10" id="KW-1133">Transmembrane helix</keyword>
<evidence type="ECO:0000256" key="12">
    <source>
        <dbReference type="ARBA" id="ARBA00045097"/>
    </source>
</evidence>
<dbReference type="EC" id="2.4.1.117" evidence="4"/>
<reference evidence="14 15" key="1">
    <citation type="journal article" date="2016" name="Sci. Rep.">
        <title>Metabolic traits of an uncultured archaeal lineage -MSBL1- from brine pools of the Red Sea.</title>
        <authorList>
            <person name="Mwirichia R."/>
            <person name="Alam I."/>
            <person name="Rashid M."/>
            <person name="Vinu M."/>
            <person name="Ba-Alawi W."/>
            <person name="Anthony Kamau A."/>
            <person name="Kamanda Ngugi D."/>
            <person name="Goker M."/>
            <person name="Klenk H.P."/>
            <person name="Bajic V."/>
            <person name="Stingl U."/>
        </authorList>
    </citation>
    <scope>NUCLEOTIDE SEQUENCE [LARGE SCALE GENOMIC DNA]</scope>
    <source>
        <strain evidence="14">SCGC-AAA382N08</strain>
    </source>
</reference>